<dbReference type="AlphaFoldDB" id="A0A1Y5RDL8"/>
<dbReference type="RefSeq" id="WP_085881511.1">
    <property type="nucleotide sequence ID" value="NZ_FWFR01000001.1"/>
</dbReference>
<evidence type="ECO:0000256" key="1">
    <source>
        <dbReference type="ARBA" id="ARBA00004127"/>
    </source>
</evidence>
<keyword evidence="4" id="KW-0472">Membrane</keyword>
<keyword evidence="2" id="KW-0812">Transmembrane</keyword>
<feature type="region of interest" description="Disordered" evidence="5">
    <location>
        <begin position="112"/>
        <end position="140"/>
    </location>
</feature>
<evidence type="ECO:0000313" key="7">
    <source>
        <dbReference type="EMBL" id="SLN12268.1"/>
    </source>
</evidence>
<evidence type="ECO:0000256" key="5">
    <source>
        <dbReference type="SAM" id="MobiDB-lite"/>
    </source>
</evidence>
<dbReference type="EMBL" id="FWFR01000001">
    <property type="protein sequence ID" value="SLN12268.1"/>
    <property type="molecule type" value="Genomic_DNA"/>
</dbReference>
<proteinExistence type="predicted"/>
<evidence type="ECO:0000256" key="2">
    <source>
        <dbReference type="ARBA" id="ARBA00022692"/>
    </source>
</evidence>
<gene>
    <name evidence="7" type="ORF">OCH7691_00141</name>
</gene>
<sequence length="140" mass="15512">MPKETDFDPGKLAADKKLVERDFWTKLRTNLGRIPFAQDVLAGFYCATDRATPAYVRALLFGALAYFIVPTDVIPDFIAGLGFTDDASVIAAALSAIGRYVKQEHRERARHWLSDHRDKLAPTDTEAADEKTADDEKPAA</sequence>
<evidence type="ECO:0000313" key="8">
    <source>
        <dbReference type="Proteomes" id="UP000193200"/>
    </source>
</evidence>
<name>A0A1Y5RDL8_9PROT</name>
<dbReference type="InterPro" id="IPR010652">
    <property type="entry name" value="DUF1232"/>
</dbReference>
<evidence type="ECO:0000259" key="6">
    <source>
        <dbReference type="Pfam" id="PF06803"/>
    </source>
</evidence>
<dbReference type="OrthoDB" id="9813247at2"/>
<feature type="compositionally biased region" description="Basic and acidic residues" evidence="5">
    <location>
        <begin position="128"/>
        <end position="140"/>
    </location>
</feature>
<dbReference type="GO" id="GO:0012505">
    <property type="term" value="C:endomembrane system"/>
    <property type="evidence" value="ECO:0007669"/>
    <property type="project" value="UniProtKB-SubCell"/>
</dbReference>
<dbReference type="Pfam" id="PF06803">
    <property type="entry name" value="DUF1232"/>
    <property type="match status" value="1"/>
</dbReference>
<protein>
    <recommendedName>
        <fullName evidence="6">DUF1232 domain-containing protein</fullName>
    </recommendedName>
</protein>
<accession>A0A1Y5RDL8</accession>
<dbReference type="Proteomes" id="UP000193200">
    <property type="component" value="Unassembled WGS sequence"/>
</dbReference>
<comment type="subcellular location">
    <subcellularLocation>
        <location evidence="1">Endomembrane system</location>
        <topology evidence="1">Multi-pass membrane protein</topology>
    </subcellularLocation>
</comment>
<keyword evidence="8" id="KW-1185">Reference proteome</keyword>
<reference evidence="7 8" key="1">
    <citation type="submission" date="2017-03" db="EMBL/GenBank/DDBJ databases">
        <authorList>
            <person name="Afonso C.L."/>
            <person name="Miller P.J."/>
            <person name="Scott M.A."/>
            <person name="Spackman E."/>
            <person name="Goraichik I."/>
            <person name="Dimitrov K.M."/>
            <person name="Suarez D.L."/>
            <person name="Swayne D.E."/>
        </authorList>
    </citation>
    <scope>NUCLEOTIDE SEQUENCE [LARGE SCALE GENOMIC DNA]</scope>
    <source>
        <strain evidence="7 8">CECT 7691</strain>
    </source>
</reference>
<keyword evidence="3" id="KW-1133">Transmembrane helix</keyword>
<evidence type="ECO:0000256" key="4">
    <source>
        <dbReference type="ARBA" id="ARBA00023136"/>
    </source>
</evidence>
<organism evidence="7 8">
    <name type="scientific">Oceanibacterium hippocampi</name>
    <dbReference type="NCBI Taxonomy" id="745714"/>
    <lineage>
        <taxon>Bacteria</taxon>
        <taxon>Pseudomonadati</taxon>
        <taxon>Pseudomonadota</taxon>
        <taxon>Alphaproteobacteria</taxon>
        <taxon>Sneathiellales</taxon>
        <taxon>Sneathiellaceae</taxon>
        <taxon>Oceanibacterium</taxon>
    </lineage>
</organism>
<feature type="compositionally biased region" description="Basic and acidic residues" evidence="5">
    <location>
        <begin position="112"/>
        <end position="121"/>
    </location>
</feature>
<feature type="domain" description="DUF1232" evidence="6">
    <location>
        <begin position="57"/>
        <end position="91"/>
    </location>
</feature>
<evidence type="ECO:0000256" key="3">
    <source>
        <dbReference type="ARBA" id="ARBA00022989"/>
    </source>
</evidence>
<dbReference type="InParanoid" id="A0A1Y5RDL8"/>